<dbReference type="AlphaFoldDB" id="A0A9N9Q2V8"/>
<proteinExistence type="predicted"/>
<dbReference type="Proteomes" id="UP000701801">
    <property type="component" value="Unassembled WGS sequence"/>
</dbReference>
<gene>
    <name evidence="2" type="ORF">HYALB_00009854</name>
</gene>
<accession>A0A9N9Q2V8</accession>
<evidence type="ECO:0000313" key="3">
    <source>
        <dbReference type="Proteomes" id="UP000701801"/>
    </source>
</evidence>
<keyword evidence="3" id="KW-1185">Reference proteome</keyword>
<comment type="caution">
    <text evidence="2">The sequence shown here is derived from an EMBL/GenBank/DDBJ whole genome shotgun (WGS) entry which is preliminary data.</text>
</comment>
<organism evidence="2 3">
    <name type="scientific">Hymenoscyphus albidus</name>
    <dbReference type="NCBI Taxonomy" id="595503"/>
    <lineage>
        <taxon>Eukaryota</taxon>
        <taxon>Fungi</taxon>
        <taxon>Dikarya</taxon>
        <taxon>Ascomycota</taxon>
        <taxon>Pezizomycotina</taxon>
        <taxon>Leotiomycetes</taxon>
        <taxon>Helotiales</taxon>
        <taxon>Helotiaceae</taxon>
        <taxon>Hymenoscyphus</taxon>
    </lineage>
</organism>
<dbReference type="EMBL" id="CAJVRM010000737">
    <property type="protein sequence ID" value="CAG8983758.1"/>
    <property type="molecule type" value="Genomic_DNA"/>
</dbReference>
<evidence type="ECO:0000313" key="2">
    <source>
        <dbReference type="EMBL" id="CAG8983758.1"/>
    </source>
</evidence>
<reference evidence="2" key="1">
    <citation type="submission" date="2021-07" db="EMBL/GenBank/DDBJ databases">
        <authorList>
            <person name="Durling M."/>
        </authorList>
    </citation>
    <scope>NUCLEOTIDE SEQUENCE</scope>
</reference>
<protein>
    <submittedName>
        <fullName evidence="2">Uncharacterized protein</fullName>
    </submittedName>
</protein>
<sequence length="143" mass="16099">MKITAFLFAIFISFGIVPMAVAIEEFRYDPPPEDVAAYQALDTGILALRDDDSTVEEKLTPDPELRDIPTDEDKAVYWPKDSSSLSSRGEFALEPRVFIDRPAWFLDGCLGCIAAEVFRQIGIIWFYNQTPHNGRAHLEGFAL</sequence>
<name>A0A9N9Q2V8_9HELO</name>
<feature type="chain" id="PRO_5040199043" evidence="1">
    <location>
        <begin position="23"/>
        <end position="143"/>
    </location>
</feature>
<evidence type="ECO:0000256" key="1">
    <source>
        <dbReference type="SAM" id="SignalP"/>
    </source>
</evidence>
<keyword evidence="1" id="KW-0732">Signal</keyword>
<feature type="signal peptide" evidence="1">
    <location>
        <begin position="1"/>
        <end position="22"/>
    </location>
</feature>